<organism evidence="1 2">
    <name type="scientific">Aerophobetes bacterium</name>
    <dbReference type="NCBI Taxonomy" id="2030807"/>
    <lineage>
        <taxon>Bacteria</taxon>
        <taxon>Candidatus Aerophobota</taxon>
    </lineage>
</organism>
<reference evidence="1 2" key="1">
    <citation type="submission" date="2019-03" db="EMBL/GenBank/DDBJ databases">
        <title>Metabolic potential of uncultured bacteria and archaea associated with petroleum seepage in deep-sea sediments.</title>
        <authorList>
            <person name="Dong X."/>
            <person name="Hubert C."/>
        </authorList>
    </citation>
    <scope>NUCLEOTIDE SEQUENCE [LARGE SCALE GENOMIC DNA]</scope>
    <source>
        <strain evidence="1">E44_bin7</strain>
    </source>
</reference>
<sequence>MTTGSLTLLLLGGGVLAFGAGNLVASSLIGPPGGRNVTVTMHNAGALARVARINTAPSASFGFGGDNTCIVLRRY</sequence>
<proteinExistence type="predicted"/>
<comment type="caution">
    <text evidence="1">The sequence shown here is derived from an EMBL/GenBank/DDBJ whole genome shotgun (WGS) entry which is preliminary data.</text>
</comment>
<dbReference type="EMBL" id="SOKJ01000385">
    <property type="protein sequence ID" value="TET08028.1"/>
    <property type="molecule type" value="Genomic_DNA"/>
</dbReference>
<name>A0A523RQJ4_UNCAE</name>
<dbReference type="Proteomes" id="UP000316360">
    <property type="component" value="Unassembled WGS sequence"/>
</dbReference>
<evidence type="ECO:0000313" key="2">
    <source>
        <dbReference type="Proteomes" id="UP000316360"/>
    </source>
</evidence>
<evidence type="ECO:0000313" key="1">
    <source>
        <dbReference type="EMBL" id="TET08028.1"/>
    </source>
</evidence>
<dbReference type="AlphaFoldDB" id="A0A523RQJ4"/>
<protein>
    <submittedName>
        <fullName evidence="1">Uncharacterized protein</fullName>
    </submittedName>
</protein>
<accession>A0A523RQJ4</accession>
<gene>
    <name evidence="1" type="ORF">E3J84_06685</name>
</gene>